<comment type="pathway">
    <text evidence="2">Secondary metabolite biosynthesis.</text>
</comment>
<evidence type="ECO:0000256" key="3">
    <source>
        <dbReference type="ARBA" id="ARBA00010617"/>
    </source>
</evidence>
<accession>A0A0C3KAY3</accession>
<evidence type="ECO:0000256" key="5">
    <source>
        <dbReference type="ARBA" id="ARBA00022723"/>
    </source>
</evidence>
<dbReference type="InterPro" id="IPR036396">
    <property type="entry name" value="Cyt_P450_sf"/>
</dbReference>
<dbReference type="GO" id="GO:0020037">
    <property type="term" value="F:heme binding"/>
    <property type="evidence" value="ECO:0007669"/>
    <property type="project" value="InterPro"/>
</dbReference>
<dbReference type="PRINTS" id="PR00385">
    <property type="entry name" value="P450"/>
</dbReference>
<dbReference type="HOGENOM" id="CLU_001570_25_0_1"/>
<keyword evidence="8 10" id="KW-0503">Monooxygenase</keyword>
<comment type="similarity">
    <text evidence="3 10">Belongs to the cytochrome P450 family.</text>
</comment>
<dbReference type="EMBL" id="KN823276">
    <property type="protein sequence ID" value="KIO18583.1"/>
    <property type="molecule type" value="Genomic_DNA"/>
</dbReference>
<keyword evidence="7 9" id="KW-0408">Iron</keyword>
<dbReference type="InterPro" id="IPR001128">
    <property type="entry name" value="Cyt_P450"/>
</dbReference>
<dbReference type="PRINTS" id="PR00463">
    <property type="entry name" value="EP450I"/>
</dbReference>
<dbReference type="Pfam" id="PF00067">
    <property type="entry name" value="p450"/>
    <property type="match status" value="1"/>
</dbReference>
<dbReference type="PANTHER" id="PTHR24305">
    <property type="entry name" value="CYTOCHROME P450"/>
    <property type="match status" value="1"/>
</dbReference>
<dbReference type="InterPro" id="IPR002401">
    <property type="entry name" value="Cyt_P450_E_grp-I"/>
</dbReference>
<evidence type="ECO:0000256" key="2">
    <source>
        <dbReference type="ARBA" id="ARBA00005179"/>
    </source>
</evidence>
<dbReference type="AlphaFoldDB" id="A0A0C3KAY3"/>
<dbReference type="GO" id="GO:0016705">
    <property type="term" value="F:oxidoreductase activity, acting on paired donors, with incorporation or reduction of molecular oxygen"/>
    <property type="evidence" value="ECO:0007669"/>
    <property type="project" value="InterPro"/>
</dbReference>
<dbReference type="OrthoDB" id="1470350at2759"/>
<comment type="cofactor">
    <cofactor evidence="1 9">
        <name>heme</name>
        <dbReference type="ChEBI" id="CHEBI:30413"/>
    </cofactor>
</comment>
<reference evidence="12" key="2">
    <citation type="submission" date="2015-01" db="EMBL/GenBank/DDBJ databases">
        <title>Evolutionary Origins and Diversification of the Mycorrhizal Mutualists.</title>
        <authorList>
            <consortium name="DOE Joint Genome Institute"/>
            <consortium name="Mycorrhizal Genomics Consortium"/>
            <person name="Kohler A."/>
            <person name="Kuo A."/>
            <person name="Nagy L.G."/>
            <person name="Floudas D."/>
            <person name="Copeland A."/>
            <person name="Barry K.W."/>
            <person name="Cichocki N."/>
            <person name="Veneault-Fourrey C."/>
            <person name="LaButti K."/>
            <person name="Lindquist E.A."/>
            <person name="Lipzen A."/>
            <person name="Lundell T."/>
            <person name="Morin E."/>
            <person name="Murat C."/>
            <person name="Riley R."/>
            <person name="Ohm R."/>
            <person name="Sun H."/>
            <person name="Tunlid A."/>
            <person name="Henrissat B."/>
            <person name="Grigoriev I.V."/>
            <person name="Hibbett D.S."/>
            <person name="Martin F."/>
        </authorList>
    </citation>
    <scope>NUCLEOTIDE SEQUENCE [LARGE SCALE GENOMIC DNA]</scope>
    <source>
        <strain evidence="12">MUT 4182</strain>
    </source>
</reference>
<evidence type="ECO:0000313" key="12">
    <source>
        <dbReference type="Proteomes" id="UP000054248"/>
    </source>
</evidence>
<feature type="binding site" description="axial binding residue" evidence="9">
    <location>
        <position position="427"/>
    </location>
    <ligand>
        <name>heme</name>
        <dbReference type="ChEBI" id="CHEBI:30413"/>
    </ligand>
    <ligandPart>
        <name>Fe</name>
        <dbReference type="ChEBI" id="CHEBI:18248"/>
    </ligandPart>
</feature>
<evidence type="ECO:0000256" key="4">
    <source>
        <dbReference type="ARBA" id="ARBA00022617"/>
    </source>
</evidence>
<evidence type="ECO:0000256" key="6">
    <source>
        <dbReference type="ARBA" id="ARBA00023002"/>
    </source>
</evidence>
<sequence>MARILSFDNGQKWEKKYSLFSDAGWDVIAIASPLWPNPIELMVADPVSIKTITGNRILFPKPLELYSALTLYGTNLVTTEGNLWSRHRRLVNPSFQETSIRYVWEQTVRIVNEMFDDWGESPQHVNNVCALTKDIALLVIGAVAFGRKANWGSQSSPRPEGHEMHFHDTLRIVSEKVLLRLALPPWVWGNKETRERMGLGGIPSKGWLGSTVKEAAIAFAELELYMEEMIDERTTGGFEGRRDIMGQLMNATGEDASDRLSKRDVIGNTYIFLFAGHETTAHSLAFLFGLLALDQDEQEALYNHINSVLGDREPVYEDLSSLNLVLGAFYESLRLYSPVMNIPKLSGHDTTIPVMPAVKDDGTQMDPSAKPKSLFIPKGTPIYLYTSAVHYNPRYWKDPYAFRPARFLDPEWPREAFIPFSAGPRACIGRRFAEVEATAIISLVLKHYKITVDEARLPSIPGESVVAQRERLLGTSQDLLLTPTNCPLVFTKRQ</sequence>
<dbReference type="STRING" id="1051891.A0A0C3KAY3"/>
<dbReference type="GO" id="GO:0004497">
    <property type="term" value="F:monooxygenase activity"/>
    <property type="evidence" value="ECO:0007669"/>
    <property type="project" value="UniProtKB-KW"/>
</dbReference>
<keyword evidence="6 10" id="KW-0560">Oxidoreductase</keyword>
<dbReference type="Proteomes" id="UP000054248">
    <property type="component" value="Unassembled WGS sequence"/>
</dbReference>
<proteinExistence type="inferred from homology"/>
<reference evidence="11 12" key="1">
    <citation type="submission" date="2014-04" db="EMBL/GenBank/DDBJ databases">
        <authorList>
            <consortium name="DOE Joint Genome Institute"/>
            <person name="Kuo A."/>
            <person name="Girlanda M."/>
            <person name="Perotto S."/>
            <person name="Kohler A."/>
            <person name="Nagy L.G."/>
            <person name="Floudas D."/>
            <person name="Copeland A."/>
            <person name="Barry K.W."/>
            <person name="Cichocki N."/>
            <person name="Veneault-Fourrey C."/>
            <person name="LaButti K."/>
            <person name="Lindquist E.A."/>
            <person name="Lipzen A."/>
            <person name="Lundell T."/>
            <person name="Morin E."/>
            <person name="Murat C."/>
            <person name="Sun H."/>
            <person name="Tunlid A."/>
            <person name="Henrissat B."/>
            <person name="Grigoriev I.V."/>
            <person name="Hibbett D.S."/>
            <person name="Martin F."/>
            <person name="Nordberg H.P."/>
            <person name="Cantor M.N."/>
            <person name="Hua S.X."/>
        </authorList>
    </citation>
    <scope>NUCLEOTIDE SEQUENCE [LARGE SCALE GENOMIC DNA]</scope>
    <source>
        <strain evidence="11 12">MUT 4182</strain>
    </source>
</reference>
<evidence type="ECO:0000313" key="11">
    <source>
        <dbReference type="EMBL" id="KIO18583.1"/>
    </source>
</evidence>
<organism evidence="11 12">
    <name type="scientific">Tulasnella calospora MUT 4182</name>
    <dbReference type="NCBI Taxonomy" id="1051891"/>
    <lineage>
        <taxon>Eukaryota</taxon>
        <taxon>Fungi</taxon>
        <taxon>Dikarya</taxon>
        <taxon>Basidiomycota</taxon>
        <taxon>Agaricomycotina</taxon>
        <taxon>Agaricomycetes</taxon>
        <taxon>Cantharellales</taxon>
        <taxon>Tulasnellaceae</taxon>
        <taxon>Tulasnella</taxon>
    </lineage>
</organism>
<protein>
    <recommendedName>
        <fullName evidence="13">Cytochrome P450</fullName>
    </recommendedName>
</protein>
<dbReference type="GO" id="GO:0005506">
    <property type="term" value="F:iron ion binding"/>
    <property type="evidence" value="ECO:0007669"/>
    <property type="project" value="InterPro"/>
</dbReference>
<dbReference type="Gene3D" id="1.10.630.10">
    <property type="entry name" value="Cytochrome P450"/>
    <property type="match status" value="1"/>
</dbReference>
<dbReference type="PANTHER" id="PTHR24305:SF166">
    <property type="entry name" value="CYTOCHROME P450 12A4, MITOCHONDRIAL-RELATED"/>
    <property type="match status" value="1"/>
</dbReference>
<evidence type="ECO:0000256" key="1">
    <source>
        <dbReference type="ARBA" id="ARBA00001971"/>
    </source>
</evidence>
<dbReference type="PROSITE" id="PS00086">
    <property type="entry name" value="CYTOCHROME_P450"/>
    <property type="match status" value="1"/>
</dbReference>
<keyword evidence="5 9" id="KW-0479">Metal-binding</keyword>
<dbReference type="SUPFAM" id="SSF48264">
    <property type="entry name" value="Cytochrome P450"/>
    <property type="match status" value="1"/>
</dbReference>
<keyword evidence="4 9" id="KW-0349">Heme</keyword>
<gene>
    <name evidence="11" type="ORF">M407DRAFT_31774</name>
</gene>
<evidence type="ECO:0000256" key="8">
    <source>
        <dbReference type="ARBA" id="ARBA00023033"/>
    </source>
</evidence>
<evidence type="ECO:0000256" key="10">
    <source>
        <dbReference type="RuleBase" id="RU000461"/>
    </source>
</evidence>
<evidence type="ECO:0000256" key="9">
    <source>
        <dbReference type="PIRSR" id="PIRSR602401-1"/>
    </source>
</evidence>
<keyword evidence="12" id="KW-1185">Reference proteome</keyword>
<evidence type="ECO:0008006" key="13">
    <source>
        <dbReference type="Google" id="ProtNLM"/>
    </source>
</evidence>
<dbReference type="InterPro" id="IPR017972">
    <property type="entry name" value="Cyt_P450_CS"/>
</dbReference>
<name>A0A0C3KAY3_9AGAM</name>
<evidence type="ECO:0000256" key="7">
    <source>
        <dbReference type="ARBA" id="ARBA00023004"/>
    </source>
</evidence>
<dbReference type="InterPro" id="IPR050121">
    <property type="entry name" value="Cytochrome_P450_monoxygenase"/>
</dbReference>